<evidence type="ECO:0000313" key="2">
    <source>
        <dbReference type="EMBL" id="KAK0637107.1"/>
    </source>
</evidence>
<reference evidence="2" key="1">
    <citation type="submission" date="2023-06" db="EMBL/GenBank/DDBJ databases">
        <title>Genome-scale phylogeny and comparative genomics of the fungal order Sordariales.</title>
        <authorList>
            <consortium name="Lawrence Berkeley National Laboratory"/>
            <person name="Hensen N."/>
            <person name="Bonometti L."/>
            <person name="Westerberg I."/>
            <person name="Brannstrom I.O."/>
            <person name="Guillou S."/>
            <person name="Cros-Aarteil S."/>
            <person name="Calhoun S."/>
            <person name="Haridas S."/>
            <person name="Kuo A."/>
            <person name="Mondo S."/>
            <person name="Pangilinan J."/>
            <person name="Riley R."/>
            <person name="LaButti K."/>
            <person name="Andreopoulos B."/>
            <person name="Lipzen A."/>
            <person name="Chen C."/>
            <person name="Yanf M."/>
            <person name="Daum C."/>
            <person name="Ng V."/>
            <person name="Clum A."/>
            <person name="Steindorff A."/>
            <person name="Ohm R."/>
            <person name="Martin F."/>
            <person name="Silar P."/>
            <person name="Natvig D."/>
            <person name="Lalanne C."/>
            <person name="Gautier V."/>
            <person name="Ament-velasquez S.L."/>
            <person name="Kruys A."/>
            <person name="Hutchinson M.I."/>
            <person name="Powell A.J."/>
            <person name="Barry K."/>
            <person name="Miller A.N."/>
            <person name="Grigoriev I.V."/>
            <person name="Debuchy R."/>
            <person name="Gladieux P."/>
            <person name="Thoren M.H."/>
            <person name="Johannesson H."/>
        </authorList>
    </citation>
    <scope>NUCLEOTIDE SEQUENCE</scope>
    <source>
        <strain evidence="2">SMH3391-2</strain>
    </source>
</reference>
<evidence type="ECO:0000313" key="3">
    <source>
        <dbReference type="Proteomes" id="UP001174934"/>
    </source>
</evidence>
<feature type="compositionally biased region" description="Polar residues" evidence="1">
    <location>
        <begin position="254"/>
        <end position="276"/>
    </location>
</feature>
<comment type="caution">
    <text evidence="2">The sequence shown here is derived from an EMBL/GenBank/DDBJ whole genome shotgun (WGS) entry which is preliminary data.</text>
</comment>
<dbReference type="AlphaFoldDB" id="A0AA39XPP3"/>
<keyword evidence="3" id="KW-1185">Reference proteome</keyword>
<evidence type="ECO:0000256" key="1">
    <source>
        <dbReference type="SAM" id="MobiDB-lite"/>
    </source>
</evidence>
<organism evidence="2 3">
    <name type="scientific">Bombardia bombarda</name>
    <dbReference type="NCBI Taxonomy" id="252184"/>
    <lineage>
        <taxon>Eukaryota</taxon>
        <taxon>Fungi</taxon>
        <taxon>Dikarya</taxon>
        <taxon>Ascomycota</taxon>
        <taxon>Pezizomycotina</taxon>
        <taxon>Sordariomycetes</taxon>
        <taxon>Sordariomycetidae</taxon>
        <taxon>Sordariales</taxon>
        <taxon>Lasiosphaeriaceae</taxon>
        <taxon>Bombardia</taxon>
    </lineage>
</organism>
<feature type="region of interest" description="Disordered" evidence="1">
    <location>
        <begin position="222"/>
        <end position="299"/>
    </location>
</feature>
<gene>
    <name evidence="2" type="ORF">B0T17DRAFT_613746</name>
</gene>
<feature type="region of interest" description="Disordered" evidence="1">
    <location>
        <begin position="368"/>
        <end position="402"/>
    </location>
</feature>
<dbReference type="EMBL" id="JAULSR010000001">
    <property type="protein sequence ID" value="KAK0637107.1"/>
    <property type="molecule type" value="Genomic_DNA"/>
</dbReference>
<accession>A0AA39XPP3</accession>
<feature type="compositionally biased region" description="Polar residues" evidence="1">
    <location>
        <begin position="222"/>
        <end position="235"/>
    </location>
</feature>
<feature type="compositionally biased region" description="Low complexity" evidence="1">
    <location>
        <begin position="277"/>
        <end position="289"/>
    </location>
</feature>
<feature type="region of interest" description="Disordered" evidence="1">
    <location>
        <begin position="162"/>
        <end position="190"/>
    </location>
</feature>
<dbReference type="Proteomes" id="UP001174934">
    <property type="component" value="Unassembled WGS sequence"/>
</dbReference>
<feature type="compositionally biased region" description="Low complexity" evidence="1">
    <location>
        <begin position="384"/>
        <end position="396"/>
    </location>
</feature>
<name>A0AA39XPP3_9PEZI</name>
<proteinExistence type="predicted"/>
<sequence>MRQTLFNTSTRPSEHAPNVLDGEYRWLAGCLSSGYVNVDGSRVEDQISRAHEYPWEARPSFRPWTLDLTVDGPENGDEKVIGHGNSVGIVGELGEYLDADDWRRRPVPVATPILRSVGVDGSRVGEQKQSGHEYTVNMQVADPHGHNGHHSRAVPLAPFRPPIRQHYGQPHVSSDTEDGSPVRDQKPGVQEGDVNMHGANPNGHNKCHTAATTLSLPFRPSMQPSGWQPSVSSFTDDGPQVGGQKTGAHDGDVNMQSINPHGQQHNGYQTAATPLASSRPSIQSSSRQSTGNLSSGNRRVFERPSISTAVFSAGISKFQRNCRKRVVKINGIGLVIINCHTGDGVTVINSGRTVSIRGNNKGRSMIVVEDSFDDSSHSSDSDSPESSDSSEWSDSSDSWDSE</sequence>
<protein>
    <submittedName>
        <fullName evidence="2">Uncharacterized protein</fullName>
    </submittedName>
</protein>